<dbReference type="PROSITE" id="PS50904">
    <property type="entry name" value="PRELI_MSF1"/>
    <property type="match status" value="1"/>
</dbReference>
<keyword evidence="3" id="KW-1185">Reference proteome</keyword>
<feature type="domain" description="PRELI/MSF1" evidence="1">
    <location>
        <begin position="1"/>
        <end position="165"/>
    </location>
</feature>
<evidence type="ECO:0000259" key="1">
    <source>
        <dbReference type="PROSITE" id="PS50904"/>
    </source>
</evidence>
<dbReference type="OrthoDB" id="341300at2759"/>
<dbReference type="InterPro" id="IPR006797">
    <property type="entry name" value="PRELI/MSF1_dom"/>
</dbReference>
<dbReference type="EMBL" id="BMAO01030720">
    <property type="protein sequence ID" value="GFQ69889.1"/>
    <property type="molecule type" value="Genomic_DNA"/>
</dbReference>
<evidence type="ECO:0000313" key="3">
    <source>
        <dbReference type="Proteomes" id="UP000887116"/>
    </source>
</evidence>
<dbReference type="PANTHER" id="PTHR11158">
    <property type="entry name" value="MSF1/PX19 RELATED"/>
    <property type="match status" value="1"/>
</dbReference>
<dbReference type="GO" id="GO:0005758">
    <property type="term" value="C:mitochondrial intermembrane space"/>
    <property type="evidence" value="ECO:0007669"/>
    <property type="project" value="InterPro"/>
</dbReference>
<dbReference type="AlphaFoldDB" id="A0A8X6KCZ9"/>
<dbReference type="Pfam" id="PF04707">
    <property type="entry name" value="PRELI"/>
    <property type="match status" value="1"/>
</dbReference>
<dbReference type="Proteomes" id="UP000887116">
    <property type="component" value="Unassembled WGS sequence"/>
</dbReference>
<gene>
    <name evidence="2" type="primary">PRELID1</name>
    <name evidence="2" type="ORF">TNCT_260601</name>
</gene>
<organism evidence="2 3">
    <name type="scientific">Trichonephila clavata</name>
    <name type="common">Joro spider</name>
    <name type="synonym">Nephila clavata</name>
    <dbReference type="NCBI Taxonomy" id="2740835"/>
    <lineage>
        <taxon>Eukaryota</taxon>
        <taxon>Metazoa</taxon>
        <taxon>Ecdysozoa</taxon>
        <taxon>Arthropoda</taxon>
        <taxon>Chelicerata</taxon>
        <taxon>Arachnida</taxon>
        <taxon>Araneae</taxon>
        <taxon>Araneomorphae</taxon>
        <taxon>Entelegynae</taxon>
        <taxon>Araneoidea</taxon>
        <taxon>Nephilidae</taxon>
        <taxon>Trichonephila</taxon>
    </lineage>
</organism>
<name>A0A8X6KCZ9_TRICU</name>
<dbReference type="InterPro" id="IPR037365">
    <property type="entry name" value="Slowmo/Ups"/>
</dbReference>
<comment type="caution">
    <text evidence="2">The sequence shown here is derived from an EMBL/GenBank/DDBJ whole genome shotgun (WGS) entry which is preliminary data.</text>
</comment>
<proteinExistence type="predicted"/>
<accession>A0A8X6KCZ9</accession>
<sequence length="201" mass="23782">MKFFESSDVFQYSWLQIADVFWLRYPNPFSKHVRTEDVLFRDVENGVLHTKRLLTKTVRFSYFGYNISIKNEPIIEESFIDPKQHTIKTYTWNVGTSIAQVKEECCYRKKEENNTIIERKAWIAKSKLYFPSIIESYMIRRFQKNVHKTCKGLEYVLANKYPSSVHVENKTSSFLDKDKIREKAKKAKEMATPKTVPIFAA</sequence>
<evidence type="ECO:0000313" key="2">
    <source>
        <dbReference type="EMBL" id="GFQ69889.1"/>
    </source>
</evidence>
<reference evidence="2" key="1">
    <citation type="submission" date="2020-07" db="EMBL/GenBank/DDBJ databases">
        <title>Multicomponent nature underlies the extraordinary mechanical properties of spider dragline silk.</title>
        <authorList>
            <person name="Kono N."/>
            <person name="Nakamura H."/>
            <person name="Mori M."/>
            <person name="Yoshida Y."/>
            <person name="Ohtoshi R."/>
            <person name="Malay A.D."/>
            <person name="Moran D.A.P."/>
            <person name="Tomita M."/>
            <person name="Numata K."/>
            <person name="Arakawa K."/>
        </authorList>
    </citation>
    <scope>NUCLEOTIDE SEQUENCE</scope>
</reference>
<protein>
    <submittedName>
        <fullName evidence="2">PRELI domain-containing protein 1, mitochondrial</fullName>
    </submittedName>
</protein>